<keyword evidence="1" id="KW-1133">Transmembrane helix</keyword>
<reference evidence="3" key="1">
    <citation type="submission" date="2016-10" db="EMBL/GenBank/DDBJ databases">
        <authorList>
            <person name="Varghese N."/>
            <person name="Submissions S."/>
        </authorList>
    </citation>
    <scope>NUCLEOTIDE SEQUENCE [LARGE SCALE GENOMIC DNA]</scope>
    <source>
        <strain evidence="3">2SM5</strain>
    </source>
</reference>
<dbReference type="STRING" id="797277.SAMN05216198_2773"/>
<keyword evidence="3" id="KW-1185">Reference proteome</keyword>
<dbReference type="RefSeq" id="WP_090274246.1">
    <property type="nucleotide sequence ID" value="NZ_LT629748.1"/>
</dbReference>
<sequence length="157" mass="17047">MSLVATLRVIAFYLLAVLVATFLGCLVQTQIHMAALQQLEIPTSVTARLADTWPDLLSFAQLFLIMVATTLAVALPVAEGLSRVFRPWRWLLFALAGAGGIWLAFKVVGQFLPTYSFSAATLEMPGLLAIMVSVGVGSWLFGRLTRPRGKRGLRVLG</sequence>
<feature type="transmembrane region" description="Helical" evidence="1">
    <location>
        <begin position="56"/>
        <end position="78"/>
    </location>
</feature>
<feature type="transmembrane region" description="Helical" evidence="1">
    <location>
        <begin position="124"/>
        <end position="142"/>
    </location>
</feature>
<name>A0A1H1V269_9GAMM</name>
<feature type="transmembrane region" description="Helical" evidence="1">
    <location>
        <begin position="90"/>
        <end position="112"/>
    </location>
</feature>
<keyword evidence="1" id="KW-0472">Membrane</keyword>
<accession>A0A1H1V269</accession>
<protein>
    <submittedName>
        <fullName evidence="2">Uncharacterized protein</fullName>
    </submittedName>
</protein>
<gene>
    <name evidence="2" type="ORF">SAMN05216198_2773</name>
</gene>
<proteinExistence type="predicted"/>
<feature type="transmembrane region" description="Helical" evidence="1">
    <location>
        <begin position="12"/>
        <end position="36"/>
    </location>
</feature>
<evidence type="ECO:0000313" key="2">
    <source>
        <dbReference type="EMBL" id="SDS78476.1"/>
    </source>
</evidence>
<keyword evidence="1" id="KW-0812">Transmembrane</keyword>
<dbReference type="EMBL" id="LT629748">
    <property type="protein sequence ID" value="SDS78476.1"/>
    <property type="molecule type" value="Genomic_DNA"/>
</dbReference>
<dbReference type="Proteomes" id="UP000243426">
    <property type="component" value="Chromosome I"/>
</dbReference>
<evidence type="ECO:0000313" key="3">
    <source>
        <dbReference type="Proteomes" id="UP000243426"/>
    </source>
</evidence>
<dbReference type="OrthoDB" id="7907428at2"/>
<dbReference type="AlphaFoldDB" id="A0A1H1V269"/>
<organism evidence="2 3">
    <name type="scientific">Halopseudomonas litoralis</name>
    <dbReference type="NCBI Taxonomy" id="797277"/>
    <lineage>
        <taxon>Bacteria</taxon>
        <taxon>Pseudomonadati</taxon>
        <taxon>Pseudomonadota</taxon>
        <taxon>Gammaproteobacteria</taxon>
        <taxon>Pseudomonadales</taxon>
        <taxon>Pseudomonadaceae</taxon>
        <taxon>Halopseudomonas</taxon>
    </lineage>
</organism>
<evidence type="ECO:0000256" key="1">
    <source>
        <dbReference type="SAM" id="Phobius"/>
    </source>
</evidence>